<feature type="transmembrane region" description="Helical" evidence="1">
    <location>
        <begin position="118"/>
        <end position="138"/>
    </location>
</feature>
<evidence type="ECO:0000313" key="2">
    <source>
        <dbReference type="EMBL" id="KAB5595334.1"/>
    </source>
</evidence>
<protein>
    <submittedName>
        <fullName evidence="2">Transmembrane protein</fullName>
    </submittedName>
</protein>
<accession>A0A5N5QUI6</accession>
<name>A0A5N5QUI6_9AGAM</name>
<dbReference type="AlphaFoldDB" id="A0A5N5QUI6"/>
<evidence type="ECO:0000313" key="3">
    <source>
        <dbReference type="Proteomes" id="UP000383932"/>
    </source>
</evidence>
<sequence length="168" mass="18447">MANQPSPVSLPRSRAALDLPPLVVPTMSLQLPQMSEKCTAPTIIITPSSPSSELDFHILHVPSPSPRPWSARLRLPWSRSWSSRGPIALESPPLDSVQNTPDNRESSWCLGRFRLRTLMVLAVPFVVVATHVIIARSYGFPLSLDLGDHPSNSDWFSAGHGPEMHSEA</sequence>
<dbReference type="Proteomes" id="UP000383932">
    <property type="component" value="Unassembled WGS sequence"/>
</dbReference>
<keyword evidence="1" id="KW-0472">Membrane</keyword>
<dbReference type="OrthoDB" id="3208872at2759"/>
<gene>
    <name evidence="2" type="ORF">CTheo_1206</name>
</gene>
<keyword evidence="1" id="KW-1133">Transmembrane helix</keyword>
<keyword evidence="1 2" id="KW-0812">Transmembrane</keyword>
<organism evidence="2 3">
    <name type="scientific">Ceratobasidium theobromae</name>
    <dbReference type="NCBI Taxonomy" id="1582974"/>
    <lineage>
        <taxon>Eukaryota</taxon>
        <taxon>Fungi</taxon>
        <taxon>Dikarya</taxon>
        <taxon>Basidiomycota</taxon>
        <taxon>Agaricomycotina</taxon>
        <taxon>Agaricomycetes</taxon>
        <taxon>Cantharellales</taxon>
        <taxon>Ceratobasidiaceae</taxon>
        <taxon>Ceratobasidium</taxon>
    </lineage>
</organism>
<comment type="caution">
    <text evidence="2">The sequence shown here is derived from an EMBL/GenBank/DDBJ whole genome shotgun (WGS) entry which is preliminary data.</text>
</comment>
<evidence type="ECO:0000256" key="1">
    <source>
        <dbReference type="SAM" id="Phobius"/>
    </source>
</evidence>
<keyword evidence="3" id="KW-1185">Reference proteome</keyword>
<reference evidence="2 3" key="1">
    <citation type="journal article" date="2019" name="Fungal Biol. Biotechnol.">
        <title>Draft genome sequence of fastidious pathogen Ceratobasidium theobromae, which causes vascular-streak dieback in Theobroma cacao.</title>
        <authorList>
            <person name="Ali S.S."/>
            <person name="Asman A."/>
            <person name="Shao J."/>
            <person name="Firmansyah A.P."/>
            <person name="Susilo A.W."/>
            <person name="Rosmana A."/>
            <person name="McMahon P."/>
            <person name="Junaid M."/>
            <person name="Guest D."/>
            <person name="Kheng T.Y."/>
            <person name="Meinhardt L.W."/>
            <person name="Bailey B.A."/>
        </authorList>
    </citation>
    <scope>NUCLEOTIDE SEQUENCE [LARGE SCALE GENOMIC DNA]</scope>
    <source>
        <strain evidence="2 3">CT2</strain>
    </source>
</reference>
<dbReference type="EMBL" id="SSOP01000010">
    <property type="protein sequence ID" value="KAB5595334.1"/>
    <property type="molecule type" value="Genomic_DNA"/>
</dbReference>
<proteinExistence type="predicted"/>